<proteinExistence type="predicted"/>
<protein>
    <submittedName>
        <fullName evidence="2">Uncharacterized protein</fullName>
    </submittedName>
</protein>
<evidence type="ECO:0000313" key="3">
    <source>
        <dbReference type="Proteomes" id="UP000242642"/>
    </source>
</evidence>
<evidence type="ECO:0000256" key="1">
    <source>
        <dbReference type="SAM" id="SignalP"/>
    </source>
</evidence>
<feature type="signal peptide" evidence="1">
    <location>
        <begin position="1"/>
        <end position="20"/>
    </location>
</feature>
<gene>
    <name evidence="2" type="ORF">SAMN02583745_02672</name>
</gene>
<keyword evidence="1" id="KW-0732">Signal</keyword>
<dbReference type="Proteomes" id="UP000242642">
    <property type="component" value="Unassembled WGS sequence"/>
</dbReference>
<sequence>MMRMLLISLGLILSVCEIHAIPISANSSKTKPVQGHPPYMYSIAARLDIEKNPAFTESGEPILTAGSIVYIPSEICNIPTISLEIGVIPTDERLFYYFYDQDRDDCIGLEHEIEWYMLENNDKPL</sequence>
<reference evidence="3" key="1">
    <citation type="submission" date="2016-10" db="EMBL/GenBank/DDBJ databases">
        <authorList>
            <person name="Varghese N."/>
            <person name="Submissions S."/>
        </authorList>
    </citation>
    <scope>NUCLEOTIDE SEQUENCE [LARGE SCALE GENOMIC DNA]</scope>
    <source>
        <strain evidence="3">DSM 18579</strain>
    </source>
</reference>
<accession>A0A1I0F9X0</accession>
<dbReference type="AlphaFoldDB" id="A0A1I0F9X0"/>
<name>A0A1I0F9X0_9GAMM</name>
<dbReference type="EMBL" id="FOHV01000037">
    <property type="protein sequence ID" value="SET54120.1"/>
    <property type="molecule type" value="Genomic_DNA"/>
</dbReference>
<feature type="chain" id="PRO_5017482931" evidence="1">
    <location>
        <begin position="21"/>
        <end position="125"/>
    </location>
</feature>
<evidence type="ECO:0000313" key="2">
    <source>
        <dbReference type="EMBL" id="SET54120.1"/>
    </source>
</evidence>
<organism evidence="2 3">
    <name type="scientific">Thorsellia anophelis DSM 18579</name>
    <dbReference type="NCBI Taxonomy" id="1123402"/>
    <lineage>
        <taxon>Bacteria</taxon>
        <taxon>Pseudomonadati</taxon>
        <taxon>Pseudomonadota</taxon>
        <taxon>Gammaproteobacteria</taxon>
        <taxon>Enterobacterales</taxon>
        <taxon>Thorselliaceae</taxon>
        <taxon>Thorsellia</taxon>
    </lineage>
</organism>
<keyword evidence="3" id="KW-1185">Reference proteome</keyword>
<dbReference type="STRING" id="1123402.SAMN02583745_02672"/>